<dbReference type="PANTHER" id="PTHR21281:SF0">
    <property type="entry name" value="CYTOCHROME B5 DOMAIN-CONTAINING PROTEIN 1"/>
    <property type="match status" value="1"/>
</dbReference>
<evidence type="ECO:0000256" key="3">
    <source>
        <dbReference type="ARBA" id="ARBA00023004"/>
    </source>
</evidence>
<sequence>MRCVLHADVVHMPCGFYSDVDSMQWIDHPSNAFDSSVKIKYHVDPNTNKIDNFLPFRSFPDAPSQEYMEKIYFSRKERDEKMVKAVMERVRKQKFDARHKGSVIIPDAKPEFRKKLPWWKDEQYVIGLLTRKSRIIRIRNTLIMKTVDLEVCSEETIEDILQRYLKFNSHAKSYAWKYHGQELDMGQNLEMNGIPDKDFQLNRLRQKEEDFIPTLNLYYKDDLTEL</sequence>
<name>A0A087UM26_STEMI</name>
<protein>
    <submittedName>
        <fullName evidence="5">Cytochrome b5 domain-containing protein 1</fullName>
    </submittedName>
</protein>
<dbReference type="OrthoDB" id="260091at2759"/>
<organism evidence="5 6">
    <name type="scientific">Stegodyphus mimosarum</name>
    <name type="common">African social velvet spider</name>
    <dbReference type="NCBI Taxonomy" id="407821"/>
    <lineage>
        <taxon>Eukaryota</taxon>
        <taxon>Metazoa</taxon>
        <taxon>Ecdysozoa</taxon>
        <taxon>Arthropoda</taxon>
        <taxon>Chelicerata</taxon>
        <taxon>Arachnida</taxon>
        <taxon>Araneae</taxon>
        <taxon>Araneomorphae</taxon>
        <taxon>Entelegynae</taxon>
        <taxon>Eresoidea</taxon>
        <taxon>Eresidae</taxon>
        <taxon>Stegodyphus</taxon>
    </lineage>
</organism>
<accession>A0A087UM26</accession>
<comment type="similarity">
    <text evidence="4">Belongs to the cytochrome b5 family.</text>
</comment>
<dbReference type="AlphaFoldDB" id="A0A087UM26"/>
<dbReference type="PANTHER" id="PTHR21281">
    <property type="entry name" value="CYTOCHROME B5 DOMAIN-CONTAINING PROTEIN 1"/>
    <property type="match status" value="1"/>
</dbReference>
<evidence type="ECO:0000256" key="4">
    <source>
        <dbReference type="ARBA" id="ARBA00038168"/>
    </source>
</evidence>
<evidence type="ECO:0000256" key="2">
    <source>
        <dbReference type="ARBA" id="ARBA00022723"/>
    </source>
</evidence>
<feature type="non-terminal residue" evidence="5">
    <location>
        <position position="226"/>
    </location>
</feature>
<keyword evidence="1" id="KW-0349">Heme</keyword>
<reference evidence="5 6" key="1">
    <citation type="submission" date="2013-11" db="EMBL/GenBank/DDBJ databases">
        <title>Genome sequencing of Stegodyphus mimosarum.</title>
        <authorList>
            <person name="Bechsgaard J."/>
        </authorList>
    </citation>
    <scope>NUCLEOTIDE SEQUENCE [LARGE SCALE GENOMIC DNA]</scope>
</reference>
<dbReference type="InterPro" id="IPR052320">
    <property type="entry name" value="Cytochrome_b5_domain"/>
</dbReference>
<keyword evidence="3" id="KW-0408">Iron</keyword>
<evidence type="ECO:0000313" key="6">
    <source>
        <dbReference type="Proteomes" id="UP000054359"/>
    </source>
</evidence>
<evidence type="ECO:0000313" key="5">
    <source>
        <dbReference type="EMBL" id="KFM78415.1"/>
    </source>
</evidence>
<evidence type="ECO:0000256" key="1">
    <source>
        <dbReference type="ARBA" id="ARBA00022617"/>
    </source>
</evidence>
<keyword evidence="6" id="KW-1185">Reference proteome</keyword>
<dbReference type="Proteomes" id="UP000054359">
    <property type="component" value="Unassembled WGS sequence"/>
</dbReference>
<gene>
    <name evidence="5" type="ORF">X975_17454</name>
</gene>
<keyword evidence="2" id="KW-0479">Metal-binding</keyword>
<dbReference type="GO" id="GO:0046872">
    <property type="term" value="F:metal ion binding"/>
    <property type="evidence" value="ECO:0007669"/>
    <property type="project" value="UniProtKB-KW"/>
</dbReference>
<dbReference type="STRING" id="407821.A0A087UM26"/>
<proteinExistence type="inferred from homology"/>
<dbReference type="EMBL" id="KK120513">
    <property type="protein sequence ID" value="KFM78415.1"/>
    <property type="molecule type" value="Genomic_DNA"/>
</dbReference>